<dbReference type="PANTHER" id="PTHR30154:SF53">
    <property type="entry name" value="HTH-TYPE TRANSCRIPTIONAL REGULATOR LRPC"/>
    <property type="match status" value="1"/>
</dbReference>
<dbReference type="SUPFAM" id="SSF46785">
    <property type="entry name" value="Winged helix' DNA-binding domain"/>
    <property type="match status" value="1"/>
</dbReference>
<dbReference type="Gene3D" id="3.30.70.920">
    <property type="match status" value="1"/>
</dbReference>
<dbReference type="PRINTS" id="PR00033">
    <property type="entry name" value="HTHASNC"/>
</dbReference>
<dbReference type="PANTHER" id="PTHR30154">
    <property type="entry name" value="LEUCINE-RESPONSIVE REGULATORY PROTEIN"/>
    <property type="match status" value="1"/>
</dbReference>
<keyword evidence="6" id="KW-1185">Reference proteome</keyword>
<keyword evidence="1" id="KW-0805">Transcription regulation</keyword>
<dbReference type="Gene3D" id="1.10.10.10">
    <property type="entry name" value="Winged helix-like DNA-binding domain superfamily/Winged helix DNA-binding domain"/>
    <property type="match status" value="1"/>
</dbReference>
<evidence type="ECO:0000313" key="6">
    <source>
        <dbReference type="Proteomes" id="UP001501116"/>
    </source>
</evidence>
<dbReference type="InterPro" id="IPR019887">
    <property type="entry name" value="Tscrpt_reg_AsnC/Lrp_C"/>
</dbReference>
<dbReference type="PROSITE" id="PS50956">
    <property type="entry name" value="HTH_ASNC_2"/>
    <property type="match status" value="1"/>
</dbReference>
<dbReference type="Pfam" id="PF01037">
    <property type="entry name" value="AsnC_trans_reg"/>
    <property type="match status" value="1"/>
</dbReference>
<dbReference type="SUPFAM" id="SSF54909">
    <property type="entry name" value="Dimeric alpha+beta barrel"/>
    <property type="match status" value="1"/>
</dbReference>
<feature type="domain" description="HTH asnC-type" evidence="4">
    <location>
        <begin position="29"/>
        <end position="90"/>
    </location>
</feature>
<keyword evidence="2" id="KW-0238">DNA-binding</keyword>
<dbReference type="InterPro" id="IPR036390">
    <property type="entry name" value="WH_DNA-bd_sf"/>
</dbReference>
<dbReference type="InterPro" id="IPR011008">
    <property type="entry name" value="Dimeric_a/b-barrel"/>
</dbReference>
<dbReference type="Proteomes" id="UP001501116">
    <property type="component" value="Unassembled WGS sequence"/>
</dbReference>
<evidence type="ECO:0000256" key="2">
    <source>
        <dbReference type="ARBA" id="ARBA00023125"/>
    </source>
</evidence>
<sequence length="188" mass="20999">MGNDHRFAGSGLPFATNSLGGTFSMERPLDDTDWRILAELQNDGRLSYSELGRRISLSSPSVAERVRRLEEAGVISAYRAEVDARRAGYPFVAFVQLQCAPNRCLLKTSASGDYPEVVEVHKLSGDHCTMLRVRAASLDHLEGIFERIGKHGEIRTSMVLSTQYEDRPVEPVADEYLRATPSEGWQKR</sequence>
<dbReference type="EMBL" id="BAAANN010000013">
    <property type="protein sequence ID" value="GAA1962522.1"/>
    <property type="molecule type" value="Genomic_DNA"/>
</dbReference>
<organism evidence="5 6">
    <name type="scientific">Amycolatopsis minnesotensis</name>
    <dbReference type="NCBI Taxonomy" id="337894"/>
    <lineage>
        <taxon>Bacteria</taxon>
        <taxon>Bacillati</taxon>
        <taxon>Actinomycetota</taxon>
        <taxon>Actinomycetes</taxon>
        <taxon>Pseudonocardiales</taxon>
        <taxon>Pseudonocardiaceae</taxon>
        <taxon>Amycolatopsis</taxon>
    </lineage>
</organism>
<dbReference type="InterPro" id="IPR019888">
    <property type="entry name" value="Tscrpt_reg_AsnC-like"/>
</dbReference>
<dbReference type="CDD" id="cd00090">
    <property type="entry name" value="HTH_ARSR"/>
    <property type="match status" value="1"/>
</dbReference>
<gene>
    <name evidence="5" type="ORF">GCM10009754_37280</name>
</gene>
<proteinExistence type="predicted"/>
<protein>
    <submittedName>
        <fullName evidence="5">Lrp/AsnC family transcriptional regulator</fullName>
    </submittedName>
</protein>
<dbReference type="SMART" id="SM00344">
    <property type="entry name" value="HTH_ASNC"/>
    <property type="match status" value="1"/>
</dbReference>
<evidence type="ECO:0000313" key="5">
    <source>
        <dbReference type="EMBL" id="GAA1962522.1"/>
    </source>
</evidence>
<evidence type="ECO:0000259" key="4">
    <source>
        <dbReference type="PROSITE" id="PS50956"/>
    </source>
</evidence>
<dbReference type="InterPro" id="IPR011991">
    <property type="entry name" value="ArsR-like_HTH"/>
</dbReference>
<dbReference type="InterPro" id="IPR036388">
    <property type="entry name" value="WH-like_DNA-bd_sf"/>
</dbReference>
<accession>A0ABN2R2Q7</accession>
<evidence type="ECO:0000256" key="1">
    <source>
        <dbReference type="ARBA" id="ARBA00023015"/>
    </source>
</evidence>
<name>A0ABN2R2Q7_9PSEU</name>
<keyword evidence="3" id="KW-0804">Transcription</keyword>
<dbReference type="Pfam" id="PF13404">
    <property type="entry name" value="HTH_AsnC-type"/>
    <property type="match status" value="1"/>
</dbReference>
<evidence type="ECO:0000256" key="3">
    <source>
        <dbReference type="ARBA" id="ARBA00023163"/>
    </source>
</evidence>
<dbReference type="InterPro" id="IPR000485">
    <property type="entry name" value="AsnC-type_HTH_dom"/>
</dbReference>
<comment type="caution">
    <text evidence="5">The sequence shown here is derived from an EMBL/GenBank/DDBJ whole genome shotgun (WGS) entry which is preliminary data.</text>
</comment>
<reference evidence="5 6" key="1">
    <citation type="journal article" date="2019" name="Int. J. Syst. Evol. Microbiol.">
        <title>The Global Catalogue of Microorganisms (GCM) 10K type strain sequencing project: providing services to taxonomists for standard genome sequencing and annotation.</title>
        <authorList>
            <consortium name="The Broad Institute Genomics Platform"/>
            <consortium name="The Broad Institute Genome Sequencing Center for Infectious Disease"/>
            <person name="Wu L."/>
            <person name="Ma J."/>
        </authorList>
    </citation>
    <scope>NUCLEOTIDE SEQUENCE [LARGE SCALE GENOMIC DNA]</scope>
    <source>
        <strain evidence="5 6">JCM 14545</strain>
    </source>
</reference>